<keyword evidence="1" id="KW-0812">Transmembrane</keyword>
<protein>
    <submittedName>
        <fullName evidence="3">Fatty acid desaturase</fullName>
    </submittedName>
</protein>
<feature type="transmembrane region" description="Helical" evidence="1">
    <location>
        <begin position="179"/>
        <end position="207"/>
    </location>
</feature>
<dbReference type="GO" id="GO:0046513">
    <property type="term" value="P:ceramide biosynthetic process"/>
    <property type="evidence" value="ECO:0007669"/>
    <property type="project" value="TreeGrafter"/>
</dbReference>
<dbReference type="GO" id="GO:0042284">
    <property type="term" value="F:sphingolipid delta-4 desaturase activity"/>
    <property type="evidence" value="ECO:0007669"/>
    <property type="project" value="TreeGrafter"/>
</dbReference>
<dbReference type="RefSeq" id="WP_161337875.1">
    <property type="nucleotide sequence ID" value="NZ_JBHSDG010000002.1"/>
</dbReference>
<feature type="transmembrane region" description="Helical" evidence="1">
    <location>
        <begin position="81"/>
        <end position="99"/>
    </location>
</feature>
<dbReference type="PANTHER" id="PTHR12879:SF8">
    <property type="entry name" value="SPHINGOLIPID DELTA(4)-DESATURASE DES1"/>
    <property type="match status" value="1"/>
</dbReference>
<keyword evidence="1" id="KW-0472">Membrane</keyword>
<feature type="domain" description="Fatty acid desaturase" evidence="2">
    <location>
        <begin position="51"/>
        <end position="275"/>
    </location>
</feature>
<dbReference type="AlphaFoldDB" id="A0A845MCR6"/>
<dbReference type="InterPro" id="IPR005804">
    <property type="entry name" value="FA_desaturase_dom"/>
</dbReference>
<gene>
    <name evidence="3" type="ORF">GQF03_03985</name>
</gene>
<evidence type="ECO:0000256" key="1">
    <source>
        <dbReference type="SAM" id="Phobius"/>
    </source>
</evidence>
<dbReference type="OrthoDB" id="9769653at2"/>
<evidence type="ECO:0000259" key="2">
    <source>
        <dbReference type="Pfam" id="PF00487"/>
    </source>
</evidence>
<accession>A0A845MCR6</accession>
<organism evidence="3 4">
    <name type="scientific">Sneathiella chungangensis</name>
    <dbReference type="NCBI Taxonomy" id="1418234"/>
    <lineage>
        <taxon>Bacteria</taxon>
        <taxon>Pseudomonadati</taxon>
        <taxon>Pseudomonadota</taxon>
        <taxon>Alphaproteobacteria</taxon>
        <taxon>Sneathiellales</taxon>
        <taxon>Sneathiellaceae</taxon>
        <taxon>Sneathiella</taxon>
    </lineage>
</organism>
<evidence type="ECO:0000313" key="3">
    <source>
        <dbReference type="EMBL" id="MZR21482.1"/>
    </source>
</evidence>
<keyword evidence="1" id="KW-1133">Transmembrane helix</keyword>
<feature type="transmembrane region" description="Helical" evidence="1">
    <location>
        <begin position="26"/>
        <end position="45"/>
    </location>
</feature>
<feature type="transmembrane region" description="Helical" evidence="1">
    <location>
        <begin position="51"/>
        <end position="69"/>
    </location>
</feature>
<dbReference type="PANTHER" id="PTHR12879">
    <property type="entry name" value="SPHINGOLIPID DELTA 4 DESATURASE/C-4 HYDROXYLASE PROTEIN DES2"/>
    <property type="match status" value="1"/>
</dbReference>
<dbReference type="GO" id="GO:0016020">
    <property type="term" value="C:membrane"/>
    <property type="evidence" value="ECO:0007669"/>
    <property type="project" value="GOC"/>
</dbReference>
<name>A0A845MCR6_9PROT</name>
<proteinExistence type="predicted"/>
<comment type="caution">
    <text evidence="3">The sequence shown here is derived from an EMBL/GenBank/DDBJ whole genome shotgun (WGS) entry which is preliminary data.</text>
</comment>
<dbReference type="Proteomes" id="UP000445696">
    <property type="component" value="Unassembled WGS sequence"/>
</dbReference>
<evidence type="ECO:0000313" key="4">
    <source>
        <dbReference type="Proteomes" id="UP000445696"/>
    </source>
</evidence>
<dbReference type="Pfam" id="PF00487">
    <property type="entry name" value="FA_desaturase"/>
    <property type="match status" value="1"/>
</dbReference>
<keyword evidence="4" id="KW-1185">Reference proteome</keyword>
<sequence length="297" mass="33369">MDSRDFIKSLTRAQRSSLTRRSDAKGLMHLGGQAGLILLIGALIAMQGPGWPLLMLPQGILIIFLFPALHESVHRTAFKSLWLNKLVAAVCGVLLLLPAEWFRYFHIEHHRFTQDPTRDPELATRKPATLTQYLWQASGVPIWISHTKTLLKNAAGRADDPFLPEHARAAIAGEARGMLLIYAALAAGSVLVGSALLLYVWVLPAVIGQPFLRLYLMAEHDGCPEVPNIFANTRTTLANRLVRRLAWNMPFHAEHHAYPAVPFHLLENFHMLTRPHLQVTAPGYLAFHRDYIRRLRG</sequence>
<reference evidence="3 4" key="1">
    <citation type="journal article" date="2014" name="Int. J. Syst. Evol. Microbiol.">
        <title>Sneathiella chungangensis sp. nov., isolated from a marine sand, and emended description of the genus Sneathiella.</title>
        <authorList>
            <person name="Siamphan C."/>
            <person name="Kim H."/>
            <person name="Lee J.S."/>
            <person name="Kim W."/>
        </authorList>
    </citation>
    <scope>NUCLEOTIDE SEQUENCE [LARGE SCALE GENOMIC DNA]</scope>
    <source>
        <strain evidence="3 4">KCTC 32476</strain>
    </source>
</reference>
<dbReference type="EMBL" id="WTVA01000001">
    <property type="protein sequence ID" value="MZR21482.1"/>
    <property type="molecule type" value="Genomic_DNA"/>
</dbReference>